<evidence type="ECO:0000256" key="2">
    <source>
        <dbReference type="ARBA" id="ARBA00022676"/>
    </source>
</evidence>
<gene>
    <name evidence="6" type="ORF">TRAES_3BF169000120CFD_c1</name>
</gene>
<dbReference type="AlphaFoldDB" id="W5CQG9"/>
<evidence type="ECO:0000256" key="1">
    <source>
        <dbReference type="ARBA" id="ARBA00009995"/>
    </source>
</evidence>
<dbReference type="ExpressionAtlas" id="W5CQG9">
    <property type="expression patterns" value="baseline and differential"/>
</dbReference>
<dbReference type="Gramene" id="TraesLAC3B03G01683300.1">
    <property type="protein sequence ID" value="TraesLAC3B03G01683300.1.CDS1"/>
    <property type="gene ID" value="TraesLAC3B03G01683300"/>
</dbReference>
<dbReference type="InterPro" id="IPR002213">
    <property type="entry name" value="UDP_glucos_trans"/>
</dbReference>
<dbReference type="EMBL" id="HG670306">
    <property type="protein sequence ID" value="CDM85855.1"/>
    <property type="molecule type" value="Genomic_DNA"/>
</dbReference>
<evidence type="ECO:0000256" key="5">
    <source>
        <dbReference type="RuleBase" id="RU362057"/>
    </source>
</evidence>
<dbReference type="EC" id="2.4.1.-" evidence="5"/>
<dbReference type="PROSITE" id="PS00375">
    <property type="entry name" value="UDPGT"/>
    <property type="match status" value="1"/>
</dbReference>
<name>W5CQG9_WHEAT</name>
<dbReference type="Gramene" id="TraesJUL3B03G01756190.1">
    <property type="protein sequence ID" value="TraesJUL3B03G01756190.1.CDS1"/>
    <property type="gene ID" value="TraesJUL3B03G01756190"/>
</dbReference>
<dbReference type="Pfam" id="PF00201">
    <property type="entry name" value="UDPGT"/>
    <property type="match status" value="1"/>
</dbReference>
<evidence type="ECO:0000256" key="4">
    <source>
        <dbReference type="RuleBase" id="RU003718"/>
    </source>
</evidence>
<dbReference type="HOGENOM" id="CLU_001724_0_1_1"/>
<keyword evidence="2 4" id="KW-0328">Glycosyltransferase</keyword>
<dbReference type="Gramene" id="TraesJAG3B03G01749600.1">
    <property type="protein sequence ID" value="TraesJAG3B03G01749600.1.CDS1"/>
    <property type="gene ID" value="TraesJAG3B03G01749600"/>
</dbReference>
<accession>W5CQG9</accession>
<dbReference type="GO" id="GO:0008194">
    <property type="term" value="F:UDP-glycosyltransferase activity"/>
    <property type="evidence" value="ECO:0007669"/>
    <property type="project" value="InterPro"/>
</dbReference>
<dbReference type="InterPro" id="IPR035595">
    <property type="entry name" value="UDP_glycos_trans_CS"/>
</dbReference>
<dbReference type="Gene3D" id="3.40.50.2000">
    <property type="entry name" value="Glycogen Phosphorylase B"/>
    <property type="match status" value="2"/>
</dbReference>
<dbReference type="Gramene" id="TraesLDM3B03G01741230.1">
    <property type="protein sequence ID" value="TraesLDM3B03G01741230.1.CDS1"/>
    <property type="gene ID" value="TraesLDM3B03G01741230"/>
</dbReference>
<proteinExistence type="inferred from homology"/>
<dbReference type="Gramene" id="TraesKAR3B01G0484120.1">
    <property type="protein sequence ID" value="cds.TraesKAR3B01G0484120.1"/>
    <property type="gene ID" value="TraesKAR3B01G0484120"/>
</dbReference>
<dbReference type="SUPFAM" id="SSF53756">
    <property type="entry name" value="UDP-Glycosyltransferase/glycogen phosphorylase"/>
    <property type="match status" value="1"/>
</dbReference>
<dbReference type="FunFam" id="3.40.50.2000:FF:000078">
    <property type="entry name" value="Glycosyltransferase"/>
    <property type="match status" value="1"/>
</dbReference>
<evidence type="ECO:0000256" key="3">
    <source>
        <dbReference type="ARBA" id="ARBA00022679"/>
    </source>
</evidence>
<reference evidence="6" key="1">
    <citation type="journal article" date="2014" name="Science">
        <title>Structural and functional partitioning of bread wheat chromosome 3B.</title>
        <authorList>
            <person name="Choulet F."/>
            <person name="Alberti A."/>
            <person name="Theil S."/>
            <person name="Glover N."/>
            <person name="Barbe V."/>
            <person name="Daron J."/>
            <person name="Pingault L."/>
            <person name="Sourdille P."/>
            <person name="Couloux A."/>
            <person name="Paux E."/>
            <person name="Leroy P."/>
            <person name="Mangenot S."/>
            <person name="Guilhot N."/>
            <person name="Le Gouis J."/>
            <person name="Balfourier F."/>
            <person name="Alaux M."/>
            <person name="Jamilloux V."/>
            <person name="Poulain J."/>
            <person name="Durand C."/>
            <person name="Bellec A."/>
            <person name="Gaspin C."/>
            <person name="Safar J."/>
            <person name="Dolezel J."/>
            <person name="Rogers J."/>
            <person name="Vandepoele K."/>
            <person name="Aury J.M."/>
            <person name="Mayer K."/>
            <person name="Berges H."/>
            <person name="Quesneville H."/>
            <person name="Wincker P."/>
            <person name="Feuillet C."/>
        </authorList>
    </citation>
    <scope>NUCLEOTIDE SEQUENCE</scope>
</reference>
<dbReference type="eggNOG" id="KOG1192">
    <property type="taxonomic scope" value="Eukaryota"/>
</dbReference>
<protein>
    <recommendedName>
        <fullName evidence="5">Glycosyltransferase</fullName>
        <ecNumber evidence="5">2.4.1.-</ecNumber>
    </recommendedName>
</protein>
<evidence type="ECO:0000313" key="6">
    <source>
        <dbReference type="EMBL" id="CDM85855.1"/>
    </source>
</evidence>
<sequence>MAMGEEAAATVTAAATLSAAHLLIICNPSQGNVNPMLRLGKRLAAKGLLITFSSTSDVGAKITASSGVEDGGDGVSLGLGRIRFEFLDDHFDGKEELKFNDLMTHLETAGPPAFAKLLRRQEEAGRPVACVVVNPFIPWAMDVAEAAGIPYAVLWVQSCAVFSLYYHHVHGLLDLPAEDDLDARVKLPGLPALSVTDVPSFLLPSNPYCYKLFTEAILRQFRAIHKPSWVFVNSFSELERDVVNSLQSVSPRPPLLIPVGPLVELEEEAAVRGDMMKPADECVGWLDTQAPRSVVYASLGSMAVLSAEELAEMAHGLASTGRPFLWVVRPDNSALLPEGYLNSVAGRGMVVPWSPQDLVLAHPSTACYLTHCGWNSTLETLAAGVPVAAFPMWGDQCTDAKYLVEELKMGVRVRAPLRRDAVRDALENVVAGPDAGAMLDNARAWSAVARAAVAPGGSSDRHIQAFVDEFLISVSSSR</sequence>
<dbReference type="CDD" id="cd03784">
    <property type="entry name" value="GT1_Gtf-like"/>
    <property type="match status" value="1"/>
</dbReference>
<dbReference type="Gramene" id="TraesNOR3B03G01765280.1">
    <property type="protein sequence ID" value="TraesNOR3B03G01765280.1.CDS1"/>
    <property type="gene ID" value="TraesNOR3B03G01765280"/>
</dbReference>
<dbReference type="PANTHER" id="PTHR11926:SF986">
    <property type="entry name" value="UDP-GLYCOSYLTRANSFERASE 84A1"/>
    <property type="match status" value="1"/>
</dbReference>
<dbReference type="GO" id="GO:0016758">
    <property type="term" value="F:hexosyltransferase activity"/>
    <property type="evidence" value="ECO:0007669"/>
    <property type="project" value="UniProtKB-ARBA"/>
</dbReference>
<comment type="similarity">
    <text evidence="1 4">Belongs to the UDP-glycosyltransferase family.</text>
</comment>
<organism evidence="6">
    <name type="scientific">Triticum aestivum</name>
    <name type="common">Wheat</name>
    <dbReference type="NCBI Taxonomy" id="4565"/>
    <lineage>
        <taxon>Eukaryota</taxon>
        <taxon>Viridiplantae</taxon>
        <taxon>Streptophyta</taxon>
        <taxon>Embryophyta</taxon>
        <taxon>Tracheophyta</taxon>
        <taxon>Spermatophyta</taxon>
        <taxon>Magnoliopsida</taxon>
        <taxon>Liliopsida</taxon>
        <taxon>Poales</taxon>
        <taxon>Poaceae</taxon>
        <taxon>BOP clade</taxon>
        <taxon>Pooideae</taxon>
        <taxon>Triticodae</taxon>
        <taxon>Triticeae</taxon>
        <taxon>Triticinae</taxon>
        <taxon>Triticum</taxon>
    </lineage>
</organism>
<keyword evidence="3 4" id="KW-0808">Transferase</keyword>
<dbReference type="Gramene" id="TraesSTA3B03G01731010.1">
    <property type="protein sequence ID" value="TraesSTA3B03G01731010.1.CDS1"/>
    <property type="gene ID" value="TraesSTA3B03G01731010"/>
</dbReference>
<dbReference type="PANTHER" id="PTHR11926">
    <property type="entry name" value="GLUCOSYL/GLUCURONOSYL TRANSFERASES"/>
    <property type="match status" value="1"/>
</dbReference>
<dbReference type="Gramene" id="TraesMAC3B03G01742520.1">
    <property type="protein sequence ID" value="TraesMAC3B03G01742520.1.CDS1"/>
    <property type="gene ID" value="TraesMAC3B03G01742520"/>
</dbReference>